<dbReference type="GO" id="GO:0016491">
    <property type="term" value="F:oxidoreductase activity"/>
    <property type="evidence" value="ECO:0007669"/>
    <property type="project" value="UniProtKB-KW"/>
</dbReference>
<name>A0A1Y2AQR7_9TREE</name>
<evidence type="ECO:0000256" key="2">
    <source>
        <dbReference type="ARBA" id="ARBA00022857"/>
    </source>
</evidence>
<dbReference type="Pfam" id="PF00106">
    <property type="entry name" value="adh_short"/>
    <property type="match status" value="1"/>
</dbReference>
<dbReference type="InterPro" id="IPR051468">
    <property type="entry name" value="Fungal_SecMetab_SDRs"/>
</dbReference>
<dbReference type="PANTHER" id="PTHR43544:SF7">
    <property type="entry name" value="NADB-LER2"/>
    <property type="match status" value="1"/>
</dbReference>
<protein>
    <recommendedName>
        <fullName evidence="6">NAD(P)-binding protein</fullName>
    </recommendedName>
</protein>
<dbReference type="SUPFAM" id="SSF51735">
    <property type="entry name" value="NAD(P)-binding Rossmann-fold domains"/>
    <property type="match status" value="1"/>
</dbReference>
<dbReference type="EMBL" id="MCFC01000063">
    <property type="protein sequence ID" value="ORY24891.1"/>
    <property type="molecule type" value="Genomic_DNA"/>
</dbReference>
<keyword evidence="5" id="KW-1185">Reference proteome</keyword>
<evidence type="ECO:0000256" key="3">
    <source>
        <dbReference type="ARBA" id="ARBA00023002"/>
    </source>
</evidence>
<dbReference type="PANTHER" id="PTHR43544">
    <property type="entry name" value="SHORT-CHAIN DEHYDROGENASE/REDUCTASE"/>
    <property type="match status" value="1"/>
</dbReference>
<feature type="non-terminal residue" evidence="4">
    <location>
        <position position="173"/>
    </location>
</feature>
<dbReference type="PRINTS" id="PR00081">
    <property type="entry name" value="GDHRDH"/>
</dbReference>
<dbReference type="FunCoup" id="A0A1Y2AQR7">
    <property type="interactions" value="86"/>
</dbReference>
<dbReference type="InParanoid" id="A0A1Y2AQR7"/>
<proteinExistence type="inferred from homology"/>
<evidence type="ECO:0000256" key="1">
    <source>
        <dbReference type="ARBA" id="ARBA00006484"/>
    </source>
</evidence>
<organism evidence="4 5">
    <name type="scientific">Naematelia encephala</name>
    <dbReference type="NCBI Taxonomy" id="71784"/>
    <lineage>
        <taxon>Eukaryota</taxon>
        <taxon>Fungi</taxon>
        <taxon>Dikarya</taxon>
        <taxon>Basidiomycota</taxon>
        <taxon>Agaricomycotina</taxon>
        <taxon>Tremellomycetes</taxon>
        <taxon>Tremellales</taxon>
        <taxon>Naemateliaceae</taxon>
        <taxon>Naematelia</taxon>
    </lineage>
</organism>
<comment type="similarity">
    <text evidence="1">Belongs to the short-chain dehydrogenases/reductases (SDR) family.</text>
</comment>
<dbReference type="OrthoDB" id="9876299at2759"/>
<dbReference type="InterPro" id="IPR036291">
    <property type="entry name" value="NAD(P)-bd_dom_sf"/>
</dbReference>
<dbReference type="InterPro" id="IPR002347">
    <property type="entry name" value="SDR_fam"/>
</dbReference>
<dbReference type="GO" id="GO:0005737">
    <property type="term" value="C:cytoplasm"/>
    <property type="evidence" value="ECO:0007669"/>
    <property type="project" value="TreeGrafter"/>
</dbReference>
<dbReference type="AlphaFoldDB" id="A0A1Y2AQR7"/>
<comment type="caution">
    <text evidence="4">The sequence shown here is derived from an EMBL/GenBank/DDBJ whole genome shotgun (WGS) entry which is preliminary data.</text>
</comment>
<evidence type="ECO:0000313" key="5">
    <source>
        <dbReference type="Proteomes" id="UP000193986"/>
    </source>
</evidence>
<evidence type="ECO:0008006" key="6">
    <source>
        <dbReference type="Google" id="ProtNLM"/>
    </source>
</evidence>
<sequence>MSTVYLVTGANRGIGFGLVKLLAGRPDAFVYAAVRNPTKSAELVDLANSFKNIRVLKADVVDEKELKAAAQIIANESGHIDVIFANAGISEGFNKVAAAPLETYRKNFDVNTLGTVATFLATYKLLEKTKRPEGGVFFAVSTKLGSIGDGIPFIDAATYGASKAALNYIVKRI</sequence>
<accession>A0A1Y2AQR7</accession>
<keyword evidence="3" id="KW-0560">Oxidoreductase</keyword>
<dbReference type="Gene3D" id="3.40.50.720">
    <property type="entry name" value="NAD(P)-binding Rossmann-like Domain"/>
    <property type="match status" value="1"/>
</dbReference>
<keyword evidence="2" id="KW-0521">NADP</keyword>
<dbReference type="Proteomes" id="UP000193986">
    <property type="component" value="Unassembled WGS sequence"/>
</dbReference>
<evidence type="ECO:0000313" key="4">
    <source>
        <dbReference type="EMBL" id="ORY24891.1"/>
    </source>
</evidence>
<reference evidence="4 5" key="1">
    <citation type="submission" date="2016-07" db="EMBL/GenBank/DDBJ databases">
        <title>Pervasive Adenine N6-methylation of Active Genes in Fungi.</title>
        <authorList>
            <consortium name="DOE Joint Genome Institute"/>
            <person name="Mondo S.J."/>
            <person name="Dannebaum R.O."/>
            <person name="Kuo R.C."/>
            <person name="Labutti K."/>
            <person name="Haridas S."/>
            <person name="Kuo A."/>
            <person name="Salamov A."/>
            <person name="Ahrendt S.R."/>
            <person name="Lipzen A."/>
            <person name="Sullivan W."/>
            <person name="Andreopoulos W.B."/>
            <person name="Clum A."/>
            <person name="Lindquist E."/>
            <person name="Daum C."/>
            <person name="Ramamoorthy G.K."/>
            <person name="Gryganskyi A."/>
            <person name="Culley D."/>
            <person name="Magnuson J.K."/>
            <person name="James T.Y."/>
            <person name="O'Malley M.A."/>
            <person name="Stajich J.E."/>
            <person name="Spatafora J.W."/>
            <person name="Visel A."/>
            <person name="Grigoriev I.V."/>
        </authorList>
    </citation>
    <scope>NUCLEOTIDE SEQUENCE [LARGE SCALE GENOMIC DNA]</scope>
    <source>
        <strain evidence="4 5">68-887.2</strain>
    </source>
</reference>
<gene>
    <name evidence="4" type="ORF">BCR39DRAFT_486013</name>
</gene>